<dbReference type="OrthoDB" id="9798066at2"/>
<protein>
    <submittedName>
        <fullName evidence="1">WxcM-like, C-terminal</fullName>
    </submittedName>
</protein>
<sequence length="140" mass="16511">MRKREELIEIKSYTEEGYQPVIDFNSWRVAVLNYCEELLVENIDKMQKHNQTDEVFILLKGECTLFLAEGEEEIENIYAQKMEPFKLYNIKKSVWHTHTLSKEAMVLIVENQDTDLSNSPEIDLNQNQQQRLVELSQSLS</sequence>
<proteinExistence type="predicted"/>
<evidence type="ECO:0000313" key="1">
    <source>
        <dbReference type="EMBL" id="SIQ79705.1"/>
    </source>
</evidence>
<reference evidence="2" key="1">
    <citation type="submission" date="2017-01" db="EMBL/GenBank/DDBJ databases">
        <authorList>
            <person name="Varghese N."/>
            <person name="Submissions S."/>
        </authorList>
    </citation>
    <scope>NUCLEOTIDE SEQUENCE [LARGE SCALE GENOMIC DNA]</scope>
    <source>
        <strain evidence="2">ATCC 700103</strain>
    </source>
</reference>
<evidence type="ECO:0000313" key="2">
    <source>
        <dbReference type="Proteomes" id="UP000185669"/>
    </source>
</evidence>
<dbReference type="Proteomes" id="UP000185669">
    <property type="component" value="Unassembled WGS sequence"/>
</dbReference>
<dbReference type="RefSeq" id="WP_076544683.1">
    <property type="nucleotide sequence ID" value="NZ_FTNC01000008.1"/>
</dbReference>
<accession>A0A1N6VPE7</accession>
<dbReference type="STRING" id="56779.SAMN05421834_10868"/>
<organism evidence="1 2">
    <name type="scientific">Halanaerobium kushneri</name>
    <dbReference type="NCBI Taxonomy" id="56779"/>
    <lineage>
        <taxon>Bacteria</taxon>
        <taxon>Bacillati</taxon>
        <taxon>Bacillota</taxon>
        <taxon>Clostridia</taxon>
        <taxon>Halanaerobiales</taxon>
        <taxon>Halanaerobiaceae</taxon>
        <taxon>Halanaerobium</taxon>
    </lineage>
</organism>
<keyword evidence="2" id="KW-1185">Reference proteome</keyword>
<dbReference type="EMBL" id="FTNC01000008">
    <property type="protein sequence ID" value="SIQ79705.1"/>
    <property type="molecule type" value="Genomic_DNA"/>
</dbReference>
<gene>
    <name evidence="1" type="ORF">SAMN05421834_10868</name>
</gene>
<dbReference type="Gene3D" id="2.60.120.10">
    <property type="entry name" value="Jelly Rolls"/>
    <property type="match status" value="1"/>
</dbReference>
<dbReference type="AlphaFoldDB" id="A0A1N6VPE7"/>
<name>A0A1N6VPE7_9FIRM</name>
<dbReference type="InterPro" id="IPR011051">
    <property type="entry name" value="RmlC_Cupin_sf"/>
</dbReference>
<dbReference type="SUPFAM" id="SSF51182">
    <property type="entry name" value="RmlC-like cupins"/>
    <property type="match status" value="1"/>
</dbReference>
<dbReference type="InterPro" id="IPR014710">
    <property type="entry name" value="RmlC-like_jellyroll"/>
</dbReference>